<evidence type="ECO:0000256" key="2">
    <source>
        <dbReference type="ARBA" id="ARBA00022833"/>
    </source>
</evidence>
<keyword evidence="1 3" id="KW-0863">Zinc-finger</keyword>
<dbReference type="InterPro" id="IPR049342">
    <property type="entry name" value="TRAF1-6_MATH_dom"/>
</dbReference>
<comment type="caution">
    <text evidence="6">The sequence shown here is derived from an EMBL/GenBank/DDBJ whole genome shotgun (WGS) entry which is preliminary data.</text>
</comment>
<evidence type="ECO:0000259" key="5">
    <source>
        <dbReference type="PROSITE" id="PS50089"/>
    </source>
</evidence>
<proteinExistence type="predicted"/>
<keyword evidence="7" id="KW-1185">Reference proteome</keyword>
<dbReference type="InterPro" id="IPR001841">
    <property type="entry name" value="Znf_RING"/>
</dbReference>
<accession>A0A9D4T7A6</accession>
<dbReference type="Pfam" id="PF13920">
    <property type="entry name" value="zf-C3HC4_3"/>
    <property type="match status" value="1"/>
</dbReference>
<dbReference type="SUPFAM" id="SSF49599">
    <property type="entry name" value="TRAF domain-like"/>
    <property type="match status" value="1"/>
</dbReference>
<evidence type="ECO:0000313" key="7">
    <source>
        <dbReference type="Proteomes" id="UP000821837"/>
    </source>
</evidence>
<name>A0A9D4T7A6_RHISA</name>
<dbReference type="OrthoDB" id="6489785at2759"/>
<evidence type="ECO:0000313" key="6">
    <source>
        <dbReference type="EMBL" id="KAH7976078.1"/>
    </source>
</evidence>
<sequence length="391" mass="43215">MAFWEYTLTGFGEFFEQRRVTFAEPMPADRVCSICGRIPSNAAVLPCAHVSCLECRVEVCDAKRCPLDETAVTEEELVPSRTDSCYLEKRRIVCVVGGRKCPSNFSGKLSELIAHLPICRGGDVHCTKCYRPVAREVIVEHYRQCCDSNSTGHSGTAARVREAVEGYRGIKEDVENLRQRALDVRHSEVDLVNAANGLVERLASLDHSLSAPQEMASGVDREGVSSQSPKPPAASGPLRSASKPGACIAACVFTQAYCAHTSVTRSKEELRIGSGRHSLSGYTFYLRSIYSWGCEGRDGVSVGFSMYLGAGEWDDYVEWPFSKKVTVIIAHPRDATKDLRLPLFVEGLKVVKKPAPEKTNGECETEKTSWDDIERGGYITKNNLYVHVEFE</sequence>
<organism evidence="6 7">
    <name type="scientific">Rhipicephalus sanguineus</name>
    <name type="common">Brown dog tick</name>
    <name type="synonym">Ixodes sanguineus</name>
    <dbReference type="NCBI Taxonomy" id="34632"/>
    <lineage>
        <taxon>Eukaryota</taxon>
        <taxon>Metazoa</taxon>
        <taxon>Ecdysozoa</taxon>
        <taxon>Arthropoda</taxon>
        <taxon>Chelicerata</taxon>
        <taxon>Arachnida</taxon>
        <taxon>Acari</taxon>
        <taxon>Parasitiformes</taxon>
        <taxon>Ixodida</taxon>
        <taxon>Ixodoidea</taxon>
        <taxon>Ixodidae</taxon>
        <taxon>Rhipicephalinae</taxon>
        <taxon>Rhipicephalus</taxon>
        <taxon>Rhipicephalus</taxon>
    </lineage>
</organism>
<dbReference type="EMBL" id="JABSTV010001246">
    <property type="protein sequence ID" value="KAH7976078.1"/>
    <property type="molecule type" value="Genomic_DNA"/>
</dbReference>
<evidence type="ECO:0000256" key="4">
    <source>
        <dbReference type="SAM" id="MobiDB-lite"/>
    </source>
</evidence>
<reference evidence="6" key="1">
    <citation type="journal article" date="2020" name="Cell">
        <title>Large-Scale Comparative Analyses of Tick Genomes Elucidate Their Genetic Diversity and Vector Capacities.</title>
        <authorList>
            <consortium name="Tick Genome and Microbiome Consortium (TIGMIC)"/>
            <person name="Jia N."/>
            <person name="Wang J."/>
            <person name="Shi W."/>
            <person name="Du L."/>
            <person name="Sun Y."/>
            <person name="Zhan W."/>
            <person name="Jiang J.F."/>
            <person name="Wang Q."/>
            <person name="Zhang B."/>
            <person name="Ji P."/>
            <person name="Bell-Sakyi L."/>
            <person name="Cui X.M."/>
            <person name="Yuan T.T."/>
            <person name="Jiang B.G."/>
            <person name="Yang W.F."/>
            <person name="Lam T.T."/>
            <person name="Chang Q.C."/>
            <person name="Ding S.J."/>
            <person name="Wang X.J."/>
            <person name="Zhu J.G."/>
            <person name="Ruan X.D."/>
            <person name="Zhao L."/>
            <person name="Wei J.T."/>
            <person name="Ye R.Z."/>
            <person name="Que T.C."/>
            <person name="Du C.H."/>
            <person name="Zhou Y.H."/>
            <person name="Cheng J.X."/>
            <person name="Dai P.F."/>
            <person name="Guo W.B."/>
            <person name="Han X.H."/>
            <person name="Huang E.J."/>
            <person name="Li L.F."/>
            <person name="Wei W."/>
            <person name="Gao Y.C."/>
            <person name="Liu J.Z."/>
            <person name="Shao H.Z."/>
            <person name="Wang X."/>
            <person name="Wang C.C."/>
            <person name="Yang T.C."/>
            <person name="Huo Q.B."/>
            <person name="Li W."/>
            <person name="Chen H.Y."/>
            <person name="Chen S.E."/>
            <person name="Zhou L.G."/>
            <person name="Ni X.B."/>
            <person name="Tian J.H."/>
            <person name="Sheng Y."/>
            <person name="Liu T."/>
            <person name="Pan Y.S."/>
            <person name="Xia L.Y."/>
            <person name="Li J."/>
            <person name="Zhao F."/>
            <person name="Cao W.C."/>
        </authorList>
    </citation>
    <scope>NUCLEOTIDE SEQUENCE</scope>
    <source>
        <tissue evidence="6">Larvae</tissue>
    </source>
</reference>
<dbReference type="AlphaFoldDB" id="A0A9D4T7A6"/>
<evidence type="ECO:0000256" key="1">
    <source>
        <dbReference type="ARBA" id="ARBA00022771"/>
    </source>
</evidence>
<feature type="domain" description="RING-type" evidence="5">
    <location>
        <begin position="32"/>
        <end position="69"/>
    </location>
</feature>
<dbReference type="InterPro" id="IPR008974">
    <property type="entry name" value="TRAF-like"/>
</dbReference>
<keyword evidence="1 3" id="KW-0479">Metal-binding</keyword>
<dbReference type="Pfam" id="PF21355">
    <property type="entry name" value="TRAF-mep_MATH"/>
    <property type="match status" value="1"/>
</dbReference>
<gene>
    <name evidence="6" type="ORF">HPB52_008619</name>
</gene>
<dbReference type="Proteomes" id="UP000821837">
    <property type="component" value="Chromosome 10"/>
</dbReference>
<dbReference type="SUPFAM" id="SSF57850">
    <property type="entry name" value="RING/U-box"/>
    <property type="match status" value="1"/>
</dbReference>
<dbReference type="PROSITE" id="PS50089">
    <property type="entry name" value="ZF_RING_2"/>
    <property type="match status" value="1"/>
</dbReference>
<dbReference type="InterPro" id="IPR013083">
    <property type="entry name" value="Znf_RING/FYVE/PHD"/>
</dbReference>
<dbReference type="Gene3D" id="3.30.40.10">
    <property type="entry name" value="Zinc/RING finger domain, C3HC4 (zinc finger)"/>
    <property type="match status" value="1"/>
</dbReference>
<reference evidence="6" key="2">
    <citation type="submission" date="2021-09" db="EMBL/GenBank/DDBJ databases">
        <authorList>
            <person name="Jia N."/>
            <person name="Wang J."/>
            <person name="Shi W."/>
            <person name="Du L."/>
            <person name="Sun Y."/>
            <person name="Zhan W."/>
            <person name="Jiang J."/>
            <person name="Wang Q."/>
            <person name="Zhang B."/>
            <person name="Ji P."/>
            <person name="Sakyi L.B."/>
            <person name="Cui X."/>
            <person name="Yuan T."/>
            <person name="Jiang B."/>
            <person name="Yang W."/>
            <person name="Lam T.T.-Y."/>
            <person name="Chang Q."/>
            <person name="Ding S."/>
            <person name="Wang X."/>
            <person name="Zhu J."/>
            <person name="Ruan X."/>
            <person name="Zhao L."/>
            <person name="Wei J."/>
            <person name="Que T."/>
            <person name="Du C."/>
            <person name="Cheng J."/>
            <person name="Dai P."/>
            <person name="Han X."/>
            <person name="Huang E."/>
            <person name="Gao Y."/>
            <person name="Liu J."/>
            <person name="Shao H."/>
            <person name="Ye R."/>
            <person name="Li L."/>
            <person name="Wei W."/>
            <person name="Wang X."/>
            <person name="Wang C."/>
            <person name="Huo Q."/>
            <person name="Li W."/>
            <person name="Guo W."/>
            <person name="Chen H."/>
            <person name="Chen S."/>
            <person name="Zhou L."/>
            <person name="Zhou L."/>
            <person name="Ni X."/>
            <person name="Tian J."/>
            <person name="Zhou Y."/>
            <person name="Sheng Y."/>
            <person name="Liu T."/>
            <person name="Pan Y."/>
            <person name="Xia L."/>
            <person name="Li J."/>
            <person name="Zhao F."/>
            <person name="Cao W."/>
        </authorList>
    </citation>
    <scope>NUCLEOTIDE SEQUENCE</scope>
    <source>
        <strain evidence="6">Rsan-2018</strain>
        <tissue evidence="6">Larvae</tissue>
    </source>
</reference>
<protein>
    <recommendedName>
        <fullName evidence="5">RING-type domain-containing protein</fullName>
    </recommendedName>
</protein>
<dbReference type="VEuPathDB" id="VectorBase:RSAN_028668"/>
<dbReference type="Gene3D" id="2.60.210.10">
    <property type="entry name" value="Apoptosis, Tumor Necrosis Factor Receptor Associated Protein 2, Chain A"/>
    <property type="match status" value="1"/>
</dbReference>
<feature type="region of interest" description="Disordered" evidence="4">
    <location>
        <begin position="214"/>
        <end position="241"/>
    </location>
</feature>
<evidence type="ECO:0000256" key="3">
    <source>
        <dbReference type="PROSITE-ProRule" id="PRU00175"/>
    </source>
</evidence>
<keyword evidence="2" id="KW-0862">Zinc</keyword>
<dbReference type="GO" id="GO:0008270">
    <property type="term" value="F:zinc ion binding"/>
    <property type="evidence" value="ECO:0007669"/>
    <property type="project" value="UniProtKB-KW"/>
</dbReference>